<gene>
    <name evidence="1" type="ORF">FSARC_14865</name>
</gene>
<dbReference type="PANTHER" id="PTHR37535">
    <property type="entry name" value="FLUG DOMAIN PROTEIN"/>
    <property type="match status" value="1"/>
</dbReference>
<keyword evidence="2" id="KW-1185">Reference proteome</keyword>
<dbReference type="AlphaFoldDB" id="A0A8H4SQ40"/>
<organism evidence="1 2">
    <name type="scientific">Fusarium sarcochroum</name>
    <dbReference type="NCBI Taxonomy" id="1208366"/>
    <lineage>
        <taxon>Eukaryota</taxon>
        <taxon>Fungi</taxon>
        <taxon>Dikarya</taxon>
        <taxon>Ascomycota</taxon>
        <taxon>Pezizomycotina</taxon>
        <taxon>Sordariomycetes</taxon>
        <taxon>Hypocreomycetidae</taxon>
        <taxon>Hypocreales</taxon>
        <taxon>Nectriaceae</taxon>
        <taxon>Fusarium</taxon>
        <taxon>Fusarium lateritium species complex</taxon>
    </lineage>
</organism>
<reference evidence="1" key="2">
    <citation type="submission" date="2020-05" db="EMBL/GenBank/DDBJ databases">
        <authorList>
            <person name="Kim H.-S."/>
            <person name="Proctor R.H."/>
            <person name="Brown D.W."/>
        </authorList>
    </citation>
    <scope>NUCLEOTIDE SEQUENCE</scope>
    <source>
        <strain evidence="1">NRRL 20472</strain>
    </source>
</reference>
<comment type="caution">
    <text evidence="1">The sequence shown here is derived from an EMBL/GenBank/DDBJ whole genome shotgun (WGS) entry which is preliminary data.</text>
</comment>
<accession>A0A8H4SQ40</accession>
<dbReference type="EMBL" id="JABEXW010001482">
    <property type="protein sequence ID" value="KAF4943641.1"/>
    <property type="molecule type" value="Genomic_DNA"/>
</dbReference>
<reference evidence="1" key="1">
    <citation type="journal article" date="2020" name="BMC Genomics">
        <title>Correction to: Identification and distribution of gene clusters required for synthesis of sphingolipid metabolism inhibitors in diverse species of the filamentous fungus Fusarium.</title>
        <authorList>
            <person name="Kim H.S."/>
            <person name="Lohmar J.M."/>
            <person name="Busman M."/>
            <person name="Brown D.W."/>
            <person name="Naumann T.A."/>
            <person name="Divon H.H."/>
            <person name="Lysoe E."/>
            <person name="Uhlig S."/>
            <person name="Proctor R.H."/>
        </authorList>
    </citation>
    <scope>NUCLEOTIDE SEQUENCE</scope>
    <source>
        <strain evidence="1">NRRL 20472</strain>
    </source>
</reference>
<proteinExistence type="predicted"/>
<dbReference type="Proteomes" id="UP000622797">
    <property type="component" value="Unassembled WGS sequence"/>
</dbReference>
<evidence type="ECO:0000313" key="2">
    <source>
        <dbReference type="Proteomes" id="UP000622797"/>
    </source>
</evidence>
<dbReference type="PANTHER" id="PTHR37535:SF3">
    <property type="entry name" value="FLUG DOMAIN-CONTAINING PROTEIN"/>
    <property type="match status" value="1"/>
</dbReference>
<sequence length="192" mass="22342">MSILALAKQREFTGDRSAIGSEAVLRKLRKNSQIFYDRDLAIWDEYEKAFGSSDPRDMRVMKHFAELLALGTKGKLDKDNQLPTTDSVRNKMRRFYNNWQRKNHQAIPAKVTLSMCPYIEGELADKLGLKNVNREQGFLTHDNFVKLHEKLWFNDHHDYVHEGYRVDNATLLNCHCYTSARLSELCEAKYGV</sequence>
<dbReference type="OrthoDB" id="4357582at2759"/>
<name>A0A8H4SQ40_9HYPO</name>
<protein>
    <submittedName>
        <fullName evidence="1">Uncharacterized protein</fullName>
    </submittedName>
</protein>
<evidence type="ECO:0000313" key="1">
    <source>
        <dbReference type="EMBL" id="KAF4943641.1"/>
    </source>
</evidence>